<dbReference type="InterPro" id="IPR001736">
    <property type="entry name" value="PLipase_D/transphosphatidylase"/>
</dbReference>
<comment type="catalytic activity">
    <reaction evidence="12">
        <text>2 a 1,2-diacyl-sn-glycero-3-phospho-(1'-sn-glycerol) = a cardiolipin + glycerol</text>
        <dbReference type="Rhea" id="RHEA:31451"/>
        <dbReference type="ChEBI" id="CHEBI:17754"/>
        <dbReference type="ChEBI" id="CHEBI:62237"/>
        <dbReference type="ChEBI" id="CHEBI:64716"/>
    </reaction>
</comment>
<dbReference type="PANTHER" id="PTHR21248:SF20">
    <property type="entry name" value="CARDIOLIPIN SYNTHASE YWIE-RELATED"/>
    <property type="match status" value="1"/>
</dbReference>
<sequence>MIAIIWSTVIVLLTILGLLLVGTVIFLENRNPEKTVAWLVVLAVFPLVGFVFYLLFGRNARKRKLFHHKYIDEQKLRSVVHHQRGILAGEQRFGNVVDQKRRLIKLLLHTAMAPITQNNRVTVLTDGDEKFAAMLSAIRGARHHVHLQYYIFKDDEIGRETRDLLIQKAEEGVQVRVLIDGLGSRTTPEAFWEKMRQSGVELAIFFPVRFPFLTSRLNFRNHRKTVVVDGRTAFIGGMNIGDEYLSRTQKFGFWRDTHLKLEGACVHYLQQIFLNDWYFITERRVNGAPFYPEHDPVGEQLAQVVACGPDSDWESIRQVFFTALATAERKIYIETPYFVPDEDIIMALKTAALSGLDVRLIVQGIAEYKLTYWASRSYFDDLLKAGVKVYKYQKGIMHAKVLLVDDIVGSVGSANFDIRSFQLNFEVSALLYDRGFVQRLEQDFWRDVEDSIEVRRESYMKRPLFDRLKESGARLLSPLL</sequence>
<feature type="active site" evidence="12">
    <location>
        <position position="398"/>
    </location>
</feature>
<proteinExistence type="inferred from homology"/>
<dbReference type="Gene3D" id="3.30.870.10">
    <property type="entry name" value="Endonuclease Chain A"/>
    <property type="match status" value="2"/>
</dbReference>
<evidence type="ECO:0000256" key="1">
    <source>
        <dbReference type="ARBA" id="ARBA00004651"/>
    </source>
</evidence>
<feature type="active site" evidence="12">
    <location>
        <position position="405"/>
    </location>
</feature>
<evidence type="ECO:0000256" key="4">
    <source>
        <dbReference type="ARBA" id="ARBA00022679"/>
    </source>
</evidence>
<comment type="function">
    <text evidence="12">Catalyzes the reversible phosphatidyl group transfer from one phosphatidylglycerol molecule to another to form cardiolipin (CL) (diphosphatidylglycerol) and glycerol.</text>
</comment>
<dbReference type="PANTHER" id="PTHR21248">
    <property type="entry name" value="CARDIOLIPIN SYNTHASE"/>
    <property type="match status" value="1"/>
</dbReference>
<dbReference type="PROSITE" id="PS50035">
    <property type="entry name" value="PLD"/>
    <property type="match status" value="2"/>
</dbReference>
<keyword evidence="9 12" id="KW-0472">Membrane</keyword>
<keyword evidence="3 12" id="KW-0444">Lipid biosynthesis</keyword>
<evidence type="ECO:0000256" key="3">
    <source>
        <dbReference type="ARBA" id="ARBA00022516"/>
    </source>
</evidence>
<dbReference type="CDD" id="cd09112">
    <property type="entry name" value="PLDc_CLS_2"/>
    <property type="match status" value="1"/>
</dbReference>
<name>A0ABT3WZK6_9BACL</name>
<evidence type="ECO:0000256" key="13">
    <source>
        <dbReference type="NCBIfam" id="TIGR04265"/>
    </source>
</evidence>
<protein>
    <recommendedName>
        <fullName evidence="12 13">Cardiolipin synthase</fullName>
        <shortName evidence="12">CL synthase</shortName>
        <ecNumber evidence="12 13">2.7.8.-</ecNumber>
    </recommendedName>
</protein>
<organism evidence="15 16">
    <name type="scientific">Tumebacillus lacus</name>
    <dbReference type="NCBI Taxonomy" id="2995335"/>
    <lineage>
        <taxon>Bacteria</taxon>
        <taxon>Bacillati</taxon>
        <taxon>Bacillota</taxon>
        <taxon>Bacilli</taxon>
        <taxon>Bacillales</taxon>
        <taxon>Alicyclobacillaceae</taxon>
        <taxon>Tumebacillus</taxon>
    </lineage>
</organism>
<evidence type="ECO:0000256" key="2">
    <source>
        <dbReference type="ARBA" id="ARBA00022475"/>
    </source>
</evidence>
<keyword evidence="5 12" id="KW-0812">Transmembrane</keyword>
<evidence type="ECO:0000256" key="10">
    <source>
        <dbReference type="ARBA" id="ARBA00023209"/>
    </source>
</evidence>
<dbReference type="NCBIfam" id="TIGR04265">
    <property type="entry name" value="bac_cardiolipin"/>
    <property type="match status" value="1"/>
</dbReference>
<evidence type="ECO:0000313" key="15">
    <source>
        <dbReference type="EMBL" id="MCX7570084.1"/>
    </source>
</evidence>
<evidence type="ECO:0000256" key="8">
    <source>
        <dbReference type="ARBA" id="ARBA00023098"/>
    </source>
</evidence>
<gene>
    <name evidence="15" type="primary">cls</name>
    <name evidence="15" type="ORF">OS242_08910</name>
</gene>
<reference evidence="15 16" key="1">
    <citation type="submission" date="2022-11" db="EMBL/GenBank/DDBJ databases">
        <title>Study of microbial diversity in lake waters.</title>
        <authorList>
            <person name="Zhang J."/>
        </authorList>
    </citation>
    <scope>NUCLEOTIDE SEQUENCE [LARGE SCALE GENOMIC DNA]</scope>
    <source>
        <strain evidence="15 16">DT12</strain>
    </source>
</reference>
<dbReference type="Pfam" id="PF13091">
    <property type="entry name" value="PLDc_2"/>
    <property type="match status" value="2"/>
</dbReference>
<feature type="active site" evidence="12">
    <location>
        <position position="229"/>
    </location>
</feature>
<evidence type="ECO:0000256" key="12">
    <source>
        <dbReference type="HAMAP-Rule" id="MF_01916"/>
    </source>
</evidence>
<keyword evidence="16" id="KW-1185">Reference proteome</keyword>
<keyword evidence="10 12" id="KW-0594">Phospholipid biosynthesis</keyword>
<dbReference type="Proteomes" id="UP001208017">
    <property type="component" value="Unassembled WGS sequence"/>
</dbReference>
<feature type="active site" evidence="12">
    <location>
        <position position="224"/>
    </location>
</feature>
<dbReference type="SUPFAM" id="SSF56024">
    <property type="entry name" value="Phospholipase D/nuclease"/>
    <property type="match status" value="2"/>
</dbReference>
<dbReference type="InterPro" id="IPR022924">
    <property type="entry name" value="Cardiolipin_synthase"/>
</dbReference>
<evidence type="ECO:0000256" key="6">
    <source>
        <dbReference type="ARBA" id="ARBA00022737"/>
    </source>
</evidence>
<dbReference type="EC" id="2.7.8.-" evidence="12 13"/>
<dbReference type="SMART" id="SM00155">
    <property type="entry name" value="PLDc"/>
    <property type="match status" value="2"/>
</dbReference>
<dbReference type="CDD" id="cd09110">
    <property type="entry name" value="PLDc_CLS_1"/>
    <property type="match status" value="1"/>
</dbReference>
<accession>A0ABT3WZK6</accession>
<dbReference type="InterPro" id="IPR027379">
    <property type="entry name" value="CLS_N"/>
</dbReference>
<evidence type="ECO:0000256" key="9">
    <source>
        <dbReference type="ARBA" id="ARBA00023136"/>
    </source>
</evidence>
<keyword evidence="2 12" id="KW-1003">Cell membrane</keyword>
<comment type="caution">
    <text evidence="12">Lacks conserved residue(s) required for the propagation of feature annotation.</text>
</comment>
<comment type="caution">
    <text evidence="15">The sequence shown here is derived from an EMBL/GenBank/DDBJ whole genome shotgun (WGS) entry which is preliminary data.</text>
</comment>
<dbReference type="InterPro" id="IPR025202">
    <property type="entry name" value="PLD-like_dom"/>
</dbReference>
<feature type="domain" description="PLD phosphodiesterase" evidence="14">
    <location>
        <begin position="393"/>
        <end position="420"/>
    </location>
</feature>
<dbReference type="HAMAP" id="MF_01916">
    <property type="entry name" value="Cardiolipin_synth_Cls"/>
    <property type="match status" value="1"/>
</dbReference>
<keyword evidence="11 12" id="KW-1208">Phospholipid metabolism</keyword>
<feature type="transmembrane region" description="Helical" evidence="12">
    <location>
        <begin position="36"/>
        <end position="56"/>
    </location>
</feature>
<evidence type="ECO:0000256" key="7">
    <source>
        <dbReference type="ARBA" id="ARBA00022989"/>
    </source>
</evidence>
<feature type="active site" evidence="12">
    <location>
        <position position="222"/>
    </location>
</feature>
<evidence type="ECO:0000256" key="11">
    <source>
        <dbReference type="ARBA" id="ARBA00023264"/>
    </source>
</evidence>
<feature type="domain" description="PLD phosphodiesterase" evidence="14">
    <location>
        <begin position="217"/>
        <end position="244"/>
    </location>
</feature>
<dbReference type="Pfam" id="PF13396">
    <property type="entry name" value="PLDc_N"/>
    <property type="match status" value="1"/>
</dbReference>
<keyword evidence="6" id="KW-0677">Repeat</keyword>
<evidence type="ECO:0000259" key="14">
    <source>
        <dbReference type="PROSITE" id="PS50035"/>
    </source>
</evidence>
<keyword evidence="8 12" id="KW-0443">Lipid metabolism</keyword>
<dbReference type="RefSeq" id="WP_267151326.1">
    <property type="nucleotide sequence ID" value="NZ_JAPMLT010000003.1"/>
</dbReference>
<evidence type="ECO:0000313" key="16">
    <source>
        <dbReference type="Proteomes" id="UP001208017"/>
    </source>
</evidence>
<dbReference type="InterPro" id="IPR030874">
    <property type="entry name" value="Cardiolipin_synth_Firmi"/>
</dbReference>
<keyword evidence="7 12" id="KW-1133">Transmembrane helix</keyword>
<comment type="subcellular location">
    <subcellularLocation>
        <location evidence="1 12">Cell membrane</location>
        <topology evidence="1 12">Multi-pass membrane protein</topology>
    </subcellularLocation>
</comment>
<dbReference type="EMBL" id="JAPMLT010000003">
    <property type="protein sequence ID" value="MCX7570084.1"/>
    <property type="molecule type" value="Genomic_DNA"/>
</dbReference>
<evidence type="ECO:0000256" key="5">
    <source>
        <dbReference type="ARBA" id="ARBA00022692"/>
    </source>
</evidence>
<keyword evidence="4 12" id="KW-0808">Transferase</keyword>
<comment type="similarity">
    <text evidence="12">Belongs to the phospholipase D family. Cardiolipin synthase subfamily.</text>
</comment>
<feature type="active site" evidence="12">
    <location>
        <position position="400"/>
    </location>
</feature>